<sequence>MFDSGLNMSLDPQISHQRLYNNPEAVFQDPGASLKRFPPPSDNHQVAAEACESPGCMETKTPAPT</sequence>
<organism evidence="1 2">
    <name type="scientific">Aeropyrum camini SY1 = JCM 12091</name>
    <dbReference type="NCBI Taxonomy" id="1198449"/>
    <lineage>
        <taxon>Archaea</taxon>
        <taxon>Thermoproteota</taxon>
        <taxon>Thermoprotei</taxon>
        <taxon>Desulfurococcales</taxon>
        <taxon>Desulfurococcaceae</taxon>
        <taxon>Aeropyrum</taxon>
    </lineage>
</organism>
<dbReference type="AlphaFoldDB" id="U3T9W5"/>
<evidence type="ECO:0000313" key="2">
    <source>
        <dbReference type="Proteomes" id="UP000016887"/>
    </source>
</evidence>
<gene>
    <name evidence="1" type="ORF">ACAM_0858</name>
</gene>
<keyword evidence="2" id="KW-1185">Reference proteome</keyword>
<proteinExistence type="predicted"/>
<reference evidence="1 2" key="1">
    <citation type="journal article" date="2013" name="Appl. Environ. Microbiol.">
        <title>Variation of the Virus-Related Elements within Syntenic Genomes of the Hyperthermophilic Archaeon Aeropyrum.</title>
        <authorList>
            <person name="Daifuku T."/>
            <person name="Yoshida T."/>
            <person name="Kitamura T."/>
            <person name="Kawaichi S."/>
            <person name="Inoue T."/>
            <person name="Nomura K."/>
            <person name="Yoshida Y."/>
            <person name="Kuno S."/>
            <person name="Sako Y."/>
        </authorList>
    </citation>
    <scope>NUCLEOTIDE SEQUENCE [LARGE SCALE GENOMIC DNA]</scope>
    <source>
        <strain evidence="1 2">SY1</strain>
    </source>
</reference>
<dbReference type="KEGG" id="acj:ACAM_0858"/>
<dbReference type="Proteomes" id="UP000016887">
    <property type="component" value="Chromosome"/>
</dbReference>
<protein>
    <submittedName>
        <fullName evidence="1">Uncharacterized protein</fullName>
    </submittedName>
</protein>
<name>U3T9W5_9CREN</name>
<accession>U3T9W5</accession>
<dbReference type="EMBL" id="AP012489">
    <property type="protein sequence ID" value="BAN90327.1"/>
    <property type="molecule type" value="Genomic_DNA"/>
</dbReference>
<dbReference type="STRING" id="1198449.ACAM_0858"/>
<evidence type="ECO:0000313" key="1">
    <source>
        <dbReference type="EMBL" id="BAN90327.1"/>
    </source>
</evidence>